<evidence type="ECO:0000256" key="4">
    <source>
        <dbReference type="ARBA" id="ARBA00023134"/>
    </source>
</evidence>
<dbReference type="EMBL" id="ML994701">
    <property type="protein sequence ID" value="KAF2176749.1"/>
    <property type="molecule type" value="Genomic_DNA"/>
</dbReference>
<dbReference type="AlphaFoldDB" id="A0A6A6DEW0"/>
<dbReference type="Gene3D" id="3.40.50.300">
    <property type="entry name" value="P-loop containing nucleotide triphosphate hydrolases"/>
    <property type="match status" value="1"/>
</dbReference>
<dbReference type="InterPro" id="IPR027417">
    <property type="entry name" value="P-loop_NTPase"/>
</dbReference>
<name>A0A6A6DEW0_9PEZI</name>
<dbReference type="PRINTS" id="PR00318">
    <property type="entry name" value="GPROTEINA"/>
</dbReference>
<dbReference type="PROSITE" id="PS51882">
    <property type="entry name" value="G_ALPHA"/>
    <property type="match status" value="1"/>
</dbReference>
<evidence type="ECO:0000313" key="8">
    <source>
        <dbReference type="Proteomes" id="UP000800200"/>
    </source>
</evidence>
<dbReference type="GO" id="GO:0007189">
    <property type="term" value="P:adenylate cyclase-activating G protein-coupled receptor signaling pathway"/>
    <property type="evidence" value="ECO:0007669"/>
    <property type="project" value="TreeGrafter"/>
</dbReference>
<keyword evidence="8" id="KW-1185">Reference proteome</keyword>
<reference evidence="7" key="1">
    <citation type="journal article" date="2020" name="Stud. Mycol.">
        <title>101 Dothideomycetes genomes: a test case for predicting lifestyles and emergence of pathogens.</title>
        <authorList>
            <person name="Haridas S."/>
            <person name="Albert R."/>
            <person name="Binder M."/>
            <person name="Bloem J."/>
            <person name="Labutti K."/>
            <person name="Salamov A."/>
            <person name="Andreopoulos B."/>
            <person name="Baker S."/>
            <person name="Barry K."/>
            <person name="Bills G."/>
            <person name="Bluhm B."/>
            <person name="Cannon C."/>
            <person name="Castanera R."/>
            <person name="Culley D."/>
            <person name="Daum C."/>
            <person name="Ezra D."/>
            <person name="Gonzalez J."/>
            <person name="Henrissat B."/>
            <person name="Kuo A."/>
            <person name="Liang C."/>
            <person name="Lipzen A."/>
            <person name="Lutzoni F."/>
            <person name="Magnuson J."/>
            <person name="Mondo S."/>
            <person name="Nolan M."/>
            <person name="Ohm R."/>
            <person name="Pangilinan J."/>
            <person name="Park H.-J."/>
            <person name="Ramirez L."/>
            <person name="Alfaro M."/>
            <person name="Sun H."/>
            <person name="Tritt A."/>
            <person name="Yoshinaga Y."/>
            <person name="Zwiers L.-H."/>
            <person name="Turgeon B."/>
            <person name="Goodwin S."/>
            <person name="Spatafora J."/>
            <person name="Crous P."/>
            <person name="Grigoriev I."/>
        </authorList>
    </citation>
    <scope>NUCLEOTIDE SEQUENCE</scope>
    <source>
        <strain evidence="7">CBS 207.26</strain>
    </source>
</reference>
<dbReference type="PANTHER" id="PTHR10218:SF369">
    <property type="entry name" value="GUANINE NUCLEOTIDE-BINDING PROTEIN ALPHA-2 SUBUNIT"/>
    <property type="match status" value="1"/>
</dbReference>
<feature type="binding site" evidence="6">
    <location>
        <begin position="270"/>
        <end position="273"/>
    </location>
    <ligand>
        <name>GTP</name>
        <dbReference type="ChEBI" id="CHEBI:37565"/>
    </ligand>
</feature>
<dbReference type="GO" id="GO:0005834">
    <property type="term" value="C:heterotrimeric G-protein complex"/>
    <property type="evidence" value="ECO:0007669"/>
    <property type="project" value="TreeGrafter"/>
</dbReference>
<keyword evidence="2 6" id="KW-0547">Nucleotide-binding</keyword>
<keyword evidence="5" id="KW-0807">Transducer</keyword>
<dbReference type="PANTHER" id="PTHR10218">
    <property type="entry name" value="GTP-BINDING PROTEIN ALPHA SUBUNIT"/>
    <property type="match status" value="1"/>
</dbReference>
<evidence type="ECO:0000256" key="3">
    <source>
        <dbReference type="ARBA" id="ARBA00022842"/>
    </source>
</evidence>
<dbReference type="GO" id="GO:0046872">
    <property type="term" value="F:metal ion binding"/>
    <property type="evidence" value="ECO:0007669"/>
    <property type="project" value="UniProtKB-KW"/>
</dbReference>
<dbReference type="Proteomes" id="UP000800200">
    <property type="component" value="Unassembled WGS sequence"/>
</dbReference>
<proteinExistence type="predicted"/>
<evidence type="ECO:0000256" key="6">
    <source>
        <dbReference type="PIRSR" id="PIRSR601019-1"/>
    </source>
</evidence>
<dbReference type="InterPro" id="IPR011025">
    <property type="entry name" value="GproteinA_insert"/>
</dbReference>
<dbReference type="SUPFAM" id="SSF52540">
    <property type="entry name" value="P-loop containing nucleoside triphosphate hydrolases"/>
    <property type="match status" value="1"/>
</dbReference>
<sequence length="353" mass="40292">MVPLPLKKACTTNLEGPSEEDQCSRPKDFDMRNRQLPTRLNSQVKVLALGTPESGKDILLKQMKMYHQGQYNQKELKSYRARIISFVIEAMRALLGRLSLLGVEIKEEDKQDALFVFQQSSSTHVMTPQLSSSIKSLWKSPNIPWRKFAKDDTILSFFERIDNLANPNYLPTTIDILRLPEKPETTEEYTFPMKILTLRVSNIRQPLRDPKELIPEFDNAELIIFVANLALYDQPSTTDGKINQLEETLIAFGSIANSLSHGSSIVLVLNNIDQFREKVAVTPLATCFPDYCGDHDANRAEQYVLWRFEQLSPQNITVYPHSIPPCDLSIIHMIYSVVKNSRLERSFADFGVI</sequence>
<evidence type="ECO:0000256" key="1">
    <source>
        <dbReference type="ARBA" id="ARBA00022723"/>
    </source>
</evidence>
<evidence type="ECO:0000313" key="7">
    <source>
        <dbReference type="EMBL" id="KAF2176749.1"/>
    </source>
</evidence>
<dbReference type="SUPFAM" id="SSF47895">
    <property type="entry name" value="Transducin (alpha subunit), insertion domain"/>
    <property type="match status" value="1"/>
</dbReference>
<dbReference type="GO" id="GO:0001664">
    <property type="term" value="F:G protein-coupled receptor binding"/>
    <property type="evidence" value="ECO:0007669"/>
    <property type="project" value="TreeGrafter"/>
</dbReference>
<dbReference type="Gene3D" id="1.10.400.10">
    <property type="entry name" value="GI Alpha 1, domain 2-like"/>
    <property type="match status" value="1"/>
</dbReference>
<dbReference type="GO" id="GO:0005525">
    <property type="term" value="F:GTP binding"/>
    <property type="evidence" value="ECO:0007669"/>
    <property type="project" value="UniProtKB-KW"/>
</dbReference>
<dbReference type="GO" id="GO:0031683">
    <property type="term" value="F:G-protein beta/gamma-subunit complex binding"/>
    <property type="evidence" value="ECO:0007669"/>
    <property type="project" value="InterPro"/>
</dbReference>
<keyword evidence="4 6" id="KW-0342">GTP-binding</keyword>
<dbReference type="Pfam" id="PF00503">
    <property type="entry name" value="G-alpha"/>
    <property type="match status" value="1"/>
</dbReference>
<organism evidence="7 8">
    <name type="scientific">Zopfia rhizophila CBS 207.26</name>
    <dbReference type="NCBI Taxonomy" id="1314779"/>
    <lineage>
        <taxon>Eukaryota</taxon>
        <taxon>Fungi</taxon>
        <taxon>Dikarya</taxon>
        <taxon>Ascomycota</taxon>
        <taxon>Pezizomycotina</taxon>
        <taxon>Dothideomycetes</taxon>
        <taxon>Dothideomycetes incertae sedis</taxon>
        <taxon>Zopfiaceae</taxon>
        <taxon>Zopfia</taxon>
    </lineage>
</organism>
<keyword evidence="3" id="KW-0460">Magnesium</keyword>
<dbReference type="InterPro" id="IPR001019">
    <property type="entry name" value="Gprotein_alpha_su"/>
</dbReference>
<dbReference type="OrthoDB" id="5817230at2759"/>
<evidence type="ECO:0000256" key="2">
    <source>
        <dbReference type="ARBA" id="ARBA00022741"/>
    </source>
</evidence>
<accession>A0A6A6DEW0</accession>
<gene>
    <name evidence="7" type="ORF">K469DRAFT_678161</name>
</gene>
<dbReference type="FunFam" id="3.40.50.300:FF:000692">
    <property type="entry name" value="Guanine nucleotide-binding protein subunit alpha"/>
    <property type="match status" value="1"/>
</dbReference>
<evidence type="ECO:0000256" key="5">
    <source>
        <dbReference type="ARBA" id="ARBA00023224"/>
    </source>
</evidence>
<keyword evidence="1" id="KW-0479">Metal-binding</keyword>
<dbReference type="SMART" id="SM00275">
    <property type="entry name" value="G_alpha"/>
    <property type="match status" value="1"/>
</dbReference>
<protein>
    <submittedName>
        <fullName evidence="7">Guanine nucleotide binding protein, alpha subunit</fullName>
    </submittedName>
</protein>
<dbReference type="GO" id="GO:0005737">
    <property type="term" value="C:cytoplasm"/>
    <property type="evidence" value="ECO:0007669"/>
    <property type="project" value="TreeGrafter"/>
</dbReference>
<dbReference type="GO" id="GO:0003924">
    <property type="term" value="F:GTPase activity"/>
    <property type="evidence" value="ECO:0007669"/>
    <property type="project" value="InterPro"/>
</dbReference>